<organism evidence="2 3">
    <name type="scientific">Ficus carica</name>
    <name type="common">Common fig</name>
    <dbReference type="NCBI Taxonomy" id="3494"/>
    <lineage>
        <taxon>Eukaryota</taxon>
        <taxon>Viridiplantae</taxon>
        <taxon>Streptophyta</taxon>
        <taxon>Embryophyta</taxon>
        <taxon>Tracheophyta</taxon>
        <taxon>Spermatophyta</taxon>
        <taxon>Magnoliopsida</taxon>
        <taxon>eudicotyledons</taxon>
        <taxon>Gunneridae</taxon>
        <taxon>Pentapetalae</taxon>
        <taxon>rosids</taxon>
        <taxon>fabids</taxon>
        <taxon>Rosales</taxon>
        <taxon>Moraceae</taxon>
        <taxon>Ficeae</taxon>
        <taxon>Ficus</taxon>
    </lineage>
</organism>
<name>A0AA88J012_FICCA</name>
<accession>A0AA88J012</accession>
<dbReference type="EMBL" id="BTGU01000075">
    <property type="protein sequence ID" value="GMN58162.1"/>
    <property type="molecule type" value="Genomic_DNA"/>
</dbReference>
<evidence type="ECO:0000256" key="1">
    <source>
        <dbReference type="SAM" id="MobiDB-lite"/>
    </source>
</evidence>
<dbReference type="AlphaFoldDB" id="A0AA88J012"/>
<comment type="caution">
    <text evidence="2">The sequence shown here is derived from an EMBL/GenBank/DDBJ whole genome shotgun (WGS) entry which is preliminary data.</text>
</comment>
<gene>
    <name evidence="2" type="ORF">TIFTF001_027266</name>
</gene>
<dbReference type="Proteomes" id="UP001187192">
    <property type="component" value="Unassembled WGS sequence"/>
</dbReference>
<feature type="compositionally biased region" description="Acidic residues" evidence="1">
    <location>
        <begin position="26"/>
        <end position="37"/>
    </location>
</feature>
<evidence type="ECO:0000313" key="3">
    <source>
        <dbReference type="Proteomes" id="UP001187192"/>
    </source>
</evidence>
<feature type="compositionally biased region" description="Low complexity" evidence="1">
    <location>
        <begin position="11"/>
        <end position="25"/>
    </location>
</feature>
<sequence>MDKDRGKQPIEDVVVDWTSSDSGDSGSDDEEASEKGC</sequence>
<reference evidence="2" key="1">
    <citation type="submission" date="2023-07" db="EMBL/GenBank/DDBJ databases">
        <title>draft genome sequence of fig (Ficus carica).</title>
        <authorList>
            <person name="Takahashi T."/>
            <person name="Nishimura K."/>
        </authorList>
    </citation>
    <scope>NUCLEOTIDE SEQUENCE</scope>
</reference>
<feature type="compositionally biased region" description="Basic and acidic residues" evidence="1">
    <location>
        <begin position="1"/>
        <end position="10"/>
    </location>
</feature>
<proteinExistence type="predicted"/>
<keyword evidence="3" id="KW-1185">Reference proteome</keyword>
<feature type="region of interest" description="Disordered" evidence="1">
    <location>
        <begin position="1"/>
        <end position="37"/>
    </location>
</feature>
<protein>
    <submittedName>
        <fullName evidence="2">Uncharacterized protein</fullName>
    </submittedName>
</protein>
<evidence type="ECO:0000313" key="2">
    <source>
        <dbReference type="EMBL" id="GMN58162.1"/>
    </source>
</evidence>